<feature type="region of interest" description="Disordered" evidence="1">
    <location>
        <begin position="31"/>
        <end position="51"/>
    </location>
</feature>
<dbReference type="AlphaFoldDB" id="A0A9W6BDB6"/>
<gene>
    <name evidence="2" type="primary">PLEST006088</name>
    <name evidence="2" type="ORF">PLESTB_000254600</name>
</gene>
<evidence type="ECO:0000313" key="3">
    <source>
        <dbReference type="Proteomes" id="UP001165080"/>
    </source>
</evidence>
<dbReference type="PANTHER" id="PTHR36365">
    <property type="entry name" value="OS05G0500400 PROTEIN"/>
    <property type="match status" value="1"/>
</dbReference>
<keyword evidence="3" id="KW-1185">Reference proteome</keyword>
<proteinExistence type="predicted"/>
<sequence>MLKHQSLNCEMLANEYGQQRTIPPLARARAMQARSTSLPSSRTTSRPHLSRGWSMLASERLRAAAALPPSSASAPPPAQPTVVDIPASQQEAVDIAVQCLLPALQPHLANLKSVKTSRGFSNASKSGAAANRFGVEIPVLDTSAAAAVDLASLIIASTGARIKQRSGGAAAAAVAPANWTIVHAREDAVQLARSRGGGAGGGQVLGLRRACQQPQIGGLLMVVEPLVSDVALVEQLLDEVWVGPAAVVLNPQWSQQGVTLPSEYAGVGESIQVVYSFLPCAIQGLLGPKEGAVLRTVESGAAAASGGAPWRILLKEKDQFVQVGAMSRRPANSDLEVAFINAAAASSPLTKTAKFLRGLIPGGKK</sequence>
<protein>
    <recommendedName>
        <fullName evidence="4">DUF1995 domain-containing protein</fullName>
    </recommendedName>
</protein>
<dbReference type="GO" id="GO:0009507">
    <property type="term" value="C:chloroplast"/>
    <property type="evidence" value="ECO:0007669"/>
    <property type="project" value="TreeGrafter"/>
</dbReference>
<comment type="caution">
    <text evidence="2">The sequence shown here is derived from an EMBL/GenBank/DDBJ whole genome shotgun (WGS) entry which is preliminary data.</text>
</comment>
<dbReference type="Proteomes" id="UP001165080">
    <property type="component" value="Unassembled WGS sequence"/>
</dbReference>
<evidence type="ECO:0008006" key="4">
    <source>
        <dbReference type="Google" id="ProtNLM"/>
    </source>
</evidence>
<name>A0A9W6BDB6_9CHLO</name>
<dbReference type="EMBL" id="BRXU01000002">
    <property type="protein sequence ID" value="GLC49552.1"/>
    <property type="molecule type" value="Genomic_DNA"/>
</dbReference>
<accession>A0A9W6BDB6</accession>
<organism evidence="2 3">
    <name type="scientific">Pleodorina starrii</name>
    <dbReference type="NCBI Taxonomy" id="330485"/>
    <lineage>
        <taxon>Eukaryota</taxon>
        <taxon>Viridiplantae</taxon>
        <taxon>Chlorophyta</taxon>
        <taxon>core chlorophytes</taxon>
        <taxon>Chlorophyceae</taxon>
        <taxon>CS clade</taxon>
        <taxon>Chlamydomonadales</taxon>
        <taxon>Volvocaceae</taxon>
        <taxon>Pleodorina</taxon>
    </lineage>
</organism>
<reference evidence="2 3" key="1">
    <citation type="journal article" date="2023" name="Commun. Biol.">
        <title>Reorganization of the ancestral sex-determining regions during the evolution of trioecy in Pleodorina starrii.</title>
        <authorList>
            <person name="Takahashi K."/>
            <person name="Suzuki S."/>
            <person name="Kawai-Toyooka H."/>
            <person name="Yamamoto K."/>
            <person name="Hamaji T."/>
            <person name="Ootsuki R."/>
            <person name="Yamaguchi H."/>
            <person name="Kawachi M."/>
            <person name="Higashiyama T."/>
            <person name="Nozaki H."/>
        </authorList>
    </citation>
    <scope>NUCLEOTIDE SEQUENCE [LARGE SCALE GENOMIC DNA]</scope>
    <source>
        <strain evidence="2 3">NIES-4479</strain>
    </source>
</reference>
<dbReference type="PANTHER" id="PTHR36365:SF1">
    <property type="entry name" value="OS05G0500400 PROTEIN"/>
    <property type="match status" value="1"/>
</dbReference>
<feature type="compositionally biased region" description="Low complexity" evidence="1">
    <location>
        <begin position="34"/>
        <end position="47"/>
    </location>
</feature>
<evidence type="ECO:0000313" key="2">
    <source>
        <dbReference type="EMBL" id="GLC49552.1"/>
    </source>
</evidence>
<evidence type="ECO:0000256" key="1">
    <source>
        <dbReference type="SAM" id="MobiDB-lite"/>
    </source>
</evidence>